<reference evidence="1 2" key="1">
    <citation type="submission" date="2014-11" db="EMBL/GenBank/DDBJ databases">
        <title>Draft Genome Sequences of Paenibacillus polymyxa NRRL B-30509 and Paenibacillus terrae NRRL B-30644, Strains from a Poultry Environment that Produce Tridecaptin A and Paenicidins.</title>
        <authorList>
            <person name="van Belkum M.J."/>
            <person name="Lohans C.T."/>
            <person name="Vederas J.C."/>
        </authorList>
    </citation>
    <scope>NUCLEOTIDE SEQUENCE [LARGE SCALE GENOMIC DNA]</scope>
    <source>
        <strain evidence="1 2">NRRL B-30644</strain>
    </source>
</reference>
<sequence length="127" mass="15286">MNAVFEQLLIEFEIKPTAVILIDLMRFHLKSVSRMNEFANRMLYEDSPFSLIVKMWKEDVNAHSYTDKFTFVHDYYRDKKAAFEKLFQEPAHDWKMERFTCDDPERIYNTYVEQGKYSSMTKIALFA</sequence>
<dbReference type="OrthoDB" id="2666247at2"/>
<protein>
    <submittedName>
        <fullName evidence="1">Uncharacterized protein</fullName>
    </submittedName>
</protein>
<dbReference type="Proteomes" id="UP000032534">
    <property type="component" value="Unassembled WGS sequence"/>
</dbReference>
<organism evidence="1 2">
    <name type="scientific">Paenibacillus terrae</name>
    <dbReference type="NCBI Taxonomy" id="159743"/>
    <lineage>
        <taxon>Bacteria</taxon>
        <taxon>Bacillati</taxon>
        <taxon>Bacillota</taxon>
        <taxon>Bacilli</taxon>
        <taxon>Bacillales</taxon>
        <taxon>Paenibacillaceae</taxon>
        <taxon>Paenibacillus</taxon>
    </lineage>
</organism>
<proteinExistence type="predicted"/>
<comment type="caution">
    <text evidence="1">The sequence shown here is derived from an EMBL/GenBank/DDBJ whole genome shotgun (WGS) entry which is preliminary data.</text>
</comment>
<gene>
    <name evidence="1" type="ORF">QD47_03035</name>
</gene>
<evidence type="ECO:0000313" key="1">
    <source>
        <dbReference type="EMBL" id="KJD47142.1"/>
    </source>
</evidence>
<accession>A0A0D7XAE1</accession>
<keyword evidence="2" id="KW-1185">Reference proteome</keyword>
<dbReference type="PATRIC" id="fig|159743.3.peg.655"/>
<name>A0A0D7XAE1_9BACL</name>
<dbReference type="AlphaFoldDB" id="A0A0D7XAE1"/>
<dbReference type="EMBL" id="JTHP01000003">
    <property type="protein sequence ID" value="KJD47142.1"/>
    <property type="molecule type" value="Genomic_DNA"/>
</dbReference>
<evidence type="ECO:0000313" key="2">
    <source>
        <dbReference type="Proteomes" id="UP000032534"/>
    </source>
</evidence>